<accession>A0ACA9SY78</accession>
<protein>
    <submittedName>
        <fullName evidence="1">13713_t:CDS:1</fullName>
    </submittedName>
</protein>
<dbReference type="Proteomes" id="UP000789920">
    <property type="component" value="Unassembled WGS sequence"/>
</dbReference>
<reference evidence="1" key="1">
    <citation type="submission" date="2021-06" db="EMBL/GenBank/DDBJ databases">
        <authorList>
            <person name="Kallberg Y."/>
            <person name="Tangrot J."/>
            <person name="Rosling A."/>
        </authorList>
    </citation>
    <scope>NUCLEOTIDE SEQUENCE</scope>
    <source>
        <strain evidence="1">MA461A</strain>
    </source>
</reference>
<name>A0ACA9SY78_9GLOM</name>
<gene>
    <name evidence="1" type="ORF">RPERSI_LOCUS36043</name>
</gene>
<comment type="caution">
    <text evidence="1">The sequence shown here is derived from an EMBL/GenBank/DDBJ whole genome shotgun (WGS) entry which is preliminary data.</text>
</comment>
<proteinExistence type="predicted"/>
<sequence length="42" mass="4741">QSNIPDIAVIKHESTEVAQSIGHEFHAIEIKSMHVFTIIEKL</sequence>
<keyword evidence="2" id="KW-1185">Reference proteome</keyword>
<organism evidence="1 2">
    <name type="scientific">Racocetra persica</name>
    <dbReference type="NCBI Taxonomy" id="160502"/>
    <lineage>
        <taxon>Eukaryota</taxon>
        <taxon>Fungi</taxon>
        <taxon>Fungi incertae sedis</taxon>
        <taxon>Mucoromycota</taxon>
        <taxon>Glomeromycotina</taxon>
        <taxon>Glomeromycetes</taxon>
        <taxon>Diversisporales</taxon>
        <taxon>Gigasporaceae</taxon>
        <taxon>Racocetra</taxon>
    </lineage>
</organism>
<evidence type="ECO:0000313" key="1">
    <source>
        <dbReference type="EMBL" id="CAG8850346.1"/>
    </source>
</evidence>
<dbReference type="EMBL" id="CAJVQC010170290">
    <property type="protein sequence ID" value="CAG8850346.1"/>
    <property type="molecule type" value="Genomic_DNA"/>
</dbReference>
<evidence type="ECO:0000313" key="2">
    <source>
        <dbReference type="Proteomes" id="UP000789920"/>
    </source>
</evidence>
<feature type="non-terminal residue" evidence="1">
    <location>
        <position position="1"/>
    </location>
</feature>